<protein>
    <submittedName>
        <fullName evidence="1">Uncharacterized protein</fullName>
    </submittedName>
</protein>
<comment type="caution">
    <text evidence="1">The sequence shown here is derived from an EMBL/GenBank/DDBJ whole genome shotgun (WGS) entry which is preliminary data.</text>
</comment>
<dbReference type="Proteomes" id="UP000320762">
    <property type="component" value="Unassembled WGS sequence"/>
</dbReference>
<evidence type="ECO:0000313" key="1">
    <source>
        <dbReference type="EMBL" id="TRM56014.1"/>
    </source>
</evidence>
<keyword evidence="2" id="KW-1185">Reference proteome</keyword>
<proteinExistence type="predicted"/>
<sequence>METGVRLQNYMYAVQVLERMRQVKAEQEKDNRSAEIRIGIYKERIKGLRSAKKAAIQPDGKAAA</sequence>
<name>A0A550BU16_9AGAR</name>
<reference evidence="1 2" key="1">
    <citation type="journal article" date="2019" name="New Phytol.">
        <title>Comparative genomics reveals unique wood-decay strategies and fruiting body development in the Schizophyllaceae.</title>
        <authorList>
            <person name="Almasi E."/>
            <person name="Sahu N."/>
            <person name="Krizsan K."/>
            <person name="Balint B."/>
            <person name="Kovacs G.M."/>
            <person name="Kiss B."/>
            <person name="Cseklye J."/>
            <person name="Drula E."/>
            <person name="Henrissat B."/>
            <person name="Nagy I."/>
            <person name="Chovatia M."/>
            <person name="Adam C."/>
            <person name="LaButti K."/>
            <person name="Lipzen A."/>
            <person name="Riley R."/>
            <person name="Grigoriev I.V."/>
            <person name="Nagy L.G."/>
        </authorList>
    </citation>
    <scope>NUCLEOTIDE SEQUENCE [LARGE SCALE GENOMIC DNA]</scope>
    <source>
        <strain evidence="1 2">NL-1724</strain>
    </source>
</reference>
<gene>
    <name evidence="1" type="ORF">BD626DRAFT_576174</name>
</gene>
<dbReference type="EMBL" id="VDMD01000082">
    <property type="protein sequence ID" value="TRM56014.1"/>
    <property type="molecule type" value="Genomic_DNA"/>
</dbReference>
<accession>A0A550BU16</accession>
<organism evidence="1 2">
    <name type="scientific">Schizophyllum amplum</name>
    <dbReference type="NCBI Taxonomy" id="97359"/>
    <lineage>
        <taxon>Eukaryota</taxon>
        <taxon>Fungi</taxon>
        <taxon>Dikarya</taxon>
        <taxon>Basidiomycota</taxon>
        <taxon>Agaricomycotina</taxon>
        <taxon>Agaricomycetes</taxon>
        <taxon>Agaricomycetidae</taxon>
        <taxon>Agaricales</taxon>
        <taxon>Schizophyllaceae</taxon>
        <taxon>Schizophyllum</taxon>
    </lineage>
</organism>
<dbReference type="AlphaFoldDB" id="A0A550BU16"/>
<evidence type="ECO:0000313" key="2">
    <source>
        <dbReference type="Proteomes" id="UP000320762"/>
    </source>
</evidence>